<keyword evidence="1" id="KW-0812">Transmembrane</keyword>
<name>A0ABU4DS11_9DEIO</name>
<reference evidence="4 5" key="1">
    <citation type="submission" date="2022-11" db="EMBL/GenBank/DDBJ databases">
        <title>Deinococcus ZS9-10, Low Temperature and Draught-tolerating, UV-resistant Bacteria from Continental Antarctica.</title>
        <authorList>
            <person name="Cheng L."/>
        </authorList>
    </citation>
    <scope>NUCLEOTIDE SEQUENCE [LARGE SCALE GENOMIC DNA]</scope>
    <source>
        <strain evidence="4 5">ZS9-10</strain>
    </source>
</reference>
<evidence type="ECO:0000256" key="1">
    <source>
        <dbReference type="SAM" id="Phobius"/>
    </source>
</evidence>
<dbReference type="InterPro" id="IPR043128">
    <property type="entry name" value="Rev_trsase/Diguanyl_cyclase"/>
</dbReference>
<dbReference type="SUPFAM" id="SSF55073">
    <property type="entry name" value="Nucleotide cyclase"/>
    <property type="match status" value="1"/>
</dbReference>
<dbReference type="RefSeq" id="WP_317640511.1">
    <property type="nucleotide sequence ID" value="NZ_JAPMIV010000020.1"/>
</dbReference>
<dbReference type="Gene3D" id="3.30.70.270">
    <property type="match status" value="1"/>
</dbReference>
<proteinExistence type="predicted"/>
<dbReference type="Pfam" id="PF00990">
    <property type="entry name" value="GGDEF"/>
    <property type="match status" value="1"/>
</dbReference>
<dbReference type="PROSITE" id="PS50883">
    <property type="entry name" value="EAL"/>
    <property type="match status" value="1"/>
</dbReference>
<organism evidence="4 5">
    <name type="scientific">Deinococcus arenicola</name>
    <dbReference type="NCBI Taxonomy" id="2994950"/>
    <lineage>
        <taxon>Bacteria</taxon>
        <taxon>Thermotogati</taxon>
        <taxon>Deinococcota</taxon>
        <taxon>Deinococci</taxon>
        <taxon>Deinococcales</taxon>
        <taxon>Deinococcaceae</taxon>
        <taxon>Deinococcus</taxon>
    </lineage>
</organism>
<dbReference type="InterPro" id="IPR000160">
    <property type="entry name" value="GGDEF_dom"/>
</dbReference>
<dbReference type="PROSITE" id="PS50887">
    <property type="entry name" value="GGDEF"/>
    <property type="match status" value="1"/>
</dbReference>
<dbReference type="InterPro" id="IPR001633">
    <property type="entry name" value="EAL_dom"/>
</dbReference>
<accession>A0ABU4DS11</accession>
<dbReference type="Proteomes" id="UP001276150">
    <property type="component" value="Unassembled WGS sequence"/>
</dbReference>
<keyword evidence="1" id="KW-0472">Membrane</keyword>
<evidence type="ECO:0000259" key="3">
    <source>
        <dbReference type="PROSITE" id="PS50887"/>
    </source>
</evidence>
<evidence type="ECO:0000313" key="5">
    <source>
        <dbReference type="Proteomes" id="UP001276150"/>
    </source>
</evidence>
<dbReference type="Pfam" id="PF00563">
    <property type="entry name" value="EAL"/>
    <property type="match status" value="1"/>
</dbReference>
<feature type="transmembrane region" description="Helical" evidence="1">
    <location>
        <begin position="166"/>
        <end position="184"/>
    </location>
</feature>
<feature type="transmembrane region" description="Helical" evidence="1">
    <location>
        <begin position="20"/>
        <end position="41"/>
    </location>
</feature>
<feature type="transmembrane region" description="Helical" evidence="1">
    <location>
        <begin position="140"/>
        <end position="160"/>
    </location>
</feature>
<feature type="transmembrane region" description="Helical" evidence="1">
    <location>
        <begin position="84"/>
        <end position="104"/>
    </location>
</feature>
<dbReference type="InterPro" id="IPR035919">
    <property type="entry name" value="EAL_sf"/>
</dbReference>
<evidence type="ECO:0000259" key="2">
    <source>
        <dbReference type="PROSITE" id="PS50883"/>
    </source>
</evidence>
<keyword evidence="1" id="KW-1133">Transmembrane helix</keyword>
<keyword evidence="5" id="KW-1185">Reference proteome</keyword>
<dbReference type="PANTHER" id="PTHR44757:SF2">
    <property type="entry name" value="BIOFILM ARCHITECTURE MAINTENANCE PROTEIN MBAA"/>
    <property type="match status" value="1"/>
</dbReference>
<dbReference type="PANTHER" id="PTHR44757">
    <property type="entry name" value="DIGUANYLATE CYCLASE DGCP"/>
    <property type="match status" value="1"/>
</dbReference>
<dbReference type="InterPro" id="IPR029787">
    <property type="entry name" value="Nucleotide_cyclase"/>
</dbReference>
<sequence>MNIFRFTASLSARLAQGEGWRSTLLLSIPIAALAFLLGAFLDPLSGQSTPFDRLAYPTLTVSLIILEVILWYRPKKIGEVVTVLVLLSCLFFLGKLIYLLYFLPSGLSIQAEMTESFFWIPVVYVLSLFVPSLRTARSIMMVFLMGLILASIGYAALNSWTSQTGGVLFALIEMLLANLTLLTLTQMGIGYKERLAHIQSQSQTLQQLVNTDLLTGLLSRQRLEHQLDLALGQKETFTLLFIDVDGFKTINDTMGHSAGDQVLKEFASRLQAILREGDLAARIGGDEFVVVVKDGSPAWPTTLAQQLLTGLALPFVVCGQQIQLTASIGMSTFPGDGHDTDTLLRRADAAMYQIKRTGRNGVRRFDATLDQALERTAFLTREFQSALSKEQLSIVYQPIYHLKTGELSKVEALARWTHPKFGEISPTIFIPIAEASGQIVPVGRWVLLQACLQGQQWGEDLGWEGTVTVNVSPVQFAHTDFTEQVKEALRLSGLPAHKLELELTEGVIMQNPTLVQTALHSLRRLGVEITVDDFGTGYSSLAYLRDLPIGCIKIDRSFIDDLASPRRAPQYAVALITAIVSIARTLDLQVVAEGVETQEQMEAVRGFGCDFAQGYFFARPLDAQHLAGLLKRVQPLGGPTRAKRLS</sequence>
<dbReference type="EMBL" id="JAPMIV010000020">
    <property type="protein sequence ID" value="MDV6375178.1"/>
    <property type="molecule type" value="Genomic_DNA"/>
</dbReference>
<dbReference type="CDD" id="cd01948">
    <property type="entry name" value="EAL"/>
    <property type="match status" value="1"/>
</dbReference>
<feature type="transmembrane region" description="Helical" evidence="1">
    <location>
        <begin position="53"/>
        <end position="72"/>
    </location>
</feature>
<dbReference type="Gene3D" id="3.20.20.450">
    <property type="entry name" value="EAL domain"/>
    <property type="match status" value="1"/>
</dbReference>
<evidence type="ECO:0000313" key="4">
    <source>
        <dbReference type="EMBL" id="MDV6375178.1"/>
    </source>
</evidence>
<gene>
    <name evidence="4" type="ORF">ORD21_11330</name>
</gene>
<dbReference type="InterPro" id="IPR052155">
    <property type="entry name" value="Biofilm_reg_signaling"/>
</dbReference>
<feature type="domain" description="EAL" evidence="2">
    <location>
        <begin position="376"/>
        <end position="634"/>
    </location>
</feature>
<feature type="domain" description="GGDEF" evidence="3">
    <location>
        <begin position="235"/>
        <end position="367"/>
    </location>
</feature>
<dbReference type="SMART" id="SM00267">
    <property type="entry name" value="GGDEF"/>
    <property type="match status" value="1"/>
</dbReference>
<comment type="caution">
    <text evidence="4">The sequence shown here is derived from an EMBL/GenBank/DDBJ whole genome shotgun (WGS) entry which is preliminary data.</text>
</comment>
<dbReference type="SMART" id="SM00052">
    <property type="entry name" value="EAL"/>
    <property type="match status" value="1"/>
</dbReference>
<dbReference type="NCBIfam" id="TIGR00254">
    <property type="entry name" value="GGDEF"/>
    <property type="match status" value="1"/>
</dbReference>
<dbReference type="SUPFAM" id="SSF141868">
    <property type="entry name" value="EAL domain-like"/>
    <property type="match status" value="1"/>
</dbReference>
<protein>
    <submittedName>
        <fullName evidence="4">EAL domain-containing protein</fullName>
    </submittedName>
</protein>
<dbReference type="CDD" id="cd01949">
    <property type="entry name" value="GGDEF"/>
    <property type="match status" value="1"/>
</dbReference>